<gene>
    <name evidence="1" type="ORF">CBR_g23062</name>
</gene>
<protein>
    <submittedName>
        <fullName evidence="1">Uncharacterized protein</fullName>
    </submittedName>
</protein>
<dbReference type="Gramene" id="GBG76847">
    <property type="protein sequence ID" value="GBG76847"/>
    <property type="gene ID" value="CBR_g23062"/>
</dbReference>
<sequence>MIGWTYNGSIASKLCRPAEVFCDFDVAKWMEAYEPEQCPCKSRRYTDMCSNASISLLQSEGCTHVITLDSSIIDNPLLQGIINSGLNHIPCMTLDVDEAENEVGGFLDRLMAMVLELRKLTASTALFLRRLILKKARARMAKYWEQHRHITAEPFEHPTVKQELEFLTGPFLVCPTDKALSTPAFVCKNFIRKLAFQRLSGPEFAIIAAPPYIGHLADTGRAFSYARVVGCTSDTPTFYQKRSLELEERYGVKANLWWAIASVGEFYANLPEKIYSIFTADITKCFETIPTDSSEDSLPAIVRFYVQGAMQVQRERSSSHIIRIRVGEGGRFWPSWVDGDQAEGLGSMLFKVGDVCWLTEWCNANSVLRMGDYVWRQVMGIPMGLACSPIWCDIYFFKYEYHAMMRLAYTGNAYLIPNLSDTFRYINDLGSINNTIIGSFMWKKGDREENDPCWIYPDEYIGIKENTEVVVDGCGRKANFLCVTITITSPETGTYVTSRHDKRADLGFASCRFMKYKSNRSVKQALQIITAQVAQILLLCSKPGDAAEEIKKVMTAMRNNGFARDAYWGVVRKTLWNAYRYQPDMVSVHTVREALADMYSITD</sequence>
<dbReference type="Proteomes" id="UP000265515">
    <property type="component" value="Unassembled WGS sequence"/>
</dbReference>
<keyword evidence="2" id="KW-1185">Reference proteome</keyword>
<evidence type="ECO:0000313" key="2">
    <source>
        <dbReference type="Proteomes" id="UP000265515"/>
    </source>
</evidence>
<evidence type="ECO:0000313" key="1">
    <source>
        <dbReference type="EMBL" id="GBG76847.1"/>
    </source>
</evidence>
<dbReference type="EMBL" id="BFEA01000254">
    <property type="protein sequence ID" value="GBG76847.1"/>
    <property type="molecule type" value="Genomic_DNA"/>
</dbReference>
<organism evidence="1 2">
    <name type="scientific">Chara braunii</name>
    <name type="common">Braun's stonewort</name>
    <dbReference type="NCBI Taxonomy" id="69332"/>
    <lineage>
        <taxon>Eukaryota</taxon>
        <taxon>Viridiplantae</taxon>
        <taxon>Streptophyta</taxon>
        <taxon>Charophyceae</taxon>
        <taxon>Charales</taxon>
        <taxon>Characeae</taxon>
        <taxon>Chara</taxon>
    </lineage>
</organism>
<comment type="caution">
    <text evidence="1">The sequence shown here is derived from an EMBL/GenBank/DDBJ whole genome shotgun (WGS) entry which is preliminary data.</text>
</comment>
<name>A0A388L3H7_CHABU</name>
<reference evidence="1 2" key="1">
    <citation type="journal article" date="2018" name="Cell">
        <title>The Chara Genome: Secondary Complexity and Implications for Plant Terrestrialization.</title>
        <authorList>
            <person name="Nishiyama T."/>
            <person name="Sakayama H."/>
            <person name="Vries J.D."/>
            <person name="Buschmann H."/>
            <person name="Saint-Marcoux D."/>
            <person name="Ullrich K.K."/>
            <person name="Haas F.B."/>
            <person name="Vanderstraeten L."/>
            <person name="Becker D."/>
            <person name="Lang D."/>
            <person name="Vosolsobe S."/>
            <person name="Rombauts S."/>
            <person name="Wilhelmsson P.K.I."/>
            <person name="Janitza P."/>
            <person name="Kern R."/>
            <person name="Heyl A."/>
            <person name="Rumpler F."/>
            <person name="Villalobos L.I.A.C."/>
            <person name="Clay J.M."/>
            <person name="Skokan R."/>
            <person name="Toyoda A."/>
            <person name="Suzuki Y."/>
            <person name="Kagoshima H."/>
            <person name="Schijlen E."/>
            <person name="Tajeshwar N."/>
            <person name="Catarino B."/>
            <person name="Hetherington A.J."/>
            <person name="Saltykova A."/>
            <person name="Bonnot C."/>
            <person name="Breuninger H."/>
            <person name="Symeonidi A."/>
            <person name="Radhakrishnan G.V."/>
            <person name="Van Nieuwerburgh F."/>
            <person name="Deforce D."/>
            <person name="Chang C."/>
            <person name="Karol K.G."/>
            <person name="Hedrich R."/>
            <person name="Ulvskov P."/>
            <person name="Glockner G."/>
            <person name="Delwiche C.F."/>
            <person name="Petrasek J."/>
            <person name="Van de Peer Y."/>
            <person name="Friml J."/>
            <person name="Beilby M."/>
            <person name="Dolan L."/>
            <person name="Kohara Y."/>
            <person name="Sugano S."/>
            <person name="Fujiyama A."/>
            <person name="Delaux P.-M."/>
            <person name="Quint M."/>
            <person name="TheiBen G."/>
            <person name="Hagemann M."/>
            <person name="Harholt J."/>
            <person name="Dunand C."/>
            <person name="Zachgo S."/>
            <person name="Langdale J."/>
            <person name="Maumus F."/>
            <person name="Straeten D.V.D."/>
            <person name="Gould S.B."/>
            <person name="Rensing S.A."/>
        </authorList>
    </citation>
    <scope>NUCLEOTIDE SEQUENCE [LARGE SCALE GENOMIC DNA]</scope>
    <source>
        <strain evidence="1 2">S276</strain>
    </source>
</reference>
<dbReference type="OrthoDB" id="6142688at2759"/>
<proteinExistence type="predicted"/>
<dbReference type="AlphaFoldDB" id="A0A388L3H7"/>
<accession>A0A388L3H7</accession>
<dbReference type="OMA" id="EWCNANS"/>